<dbReference type="GO" id="GO:0051707">
    <property type="term" value="P:response to other organism"/>
    <property type="evidence" value="ECO:0007669"/>
    <property type="project" value="UniProtKB-ARBA"/>
</dbReference>
<evidence type="ECO:0000259" key="8">
    <source>
        <dbReference type="Pfam" id="PF18052"/>
    </source>
</evidence>
<dbReference type="Pfam" id="PF23559">
    <property type="entry name" value="WHD_DRP"/>
    <property type="match status" value="1"/>
</dbReference>
<dbReference type="Pfam" id="PF00931">
    <property type="entry name" value="NB-ARC"/>
    <property type="match status" value="1"/>
</dbReference>
<feature type="chain" id="PRO_5012558276" evidence="6">
    <location>
        <begin position="21"/>
        <end position="982"/>
    </location>
</feature>
<dbReference type="Gene3D" id="3.80.10.10">
    <property type="entry name" value="Ribonuclease Inhibitor"/>
    <property type="match status" value="2"/>
</dbReference>
<dbReference type="Pfam" id="PF25019">
    <property type="entry name" value="LRR_R13L1-DRL21"/>
    <property type="match status" value="1"/>
</dbReference>
<dbReference type="GO" id="GO:0005524">
    <property type="term" value="F:ATP binding"/>
    <property type="evidence" value="ECO:0007669"/>
    <property type="project" value="UniProtKB-KW"/>
</dbReference>
<evidence type="ECO:0000256" key="6">
    <source>
        <dbReference type="SAM" id="SignalP"/>
    </source>
</evidence>
<evidence type="ECO:0000259" key="10">
    <source>
        <dbReference type="Pfam" id="PF25019"/>
    </source>
</evidence>
<keyword evidence="1" id="KW-0433">Leucine-rich repeat</keyword>
<dbReference type="PANTHER" id="PTHR36766:SF61">
    <property type="entry name" value="NB-ARC DOMAIN DISEASE RESISTANCE PROTEIN"/>
    <property type="match status" value="1"/>
</dbReference>
<reference evidence="12" key="1">
    <citation type="journal article" date="2017" name="Nature">
        <title>The sunflower genome provides insights into oil metabolism, flowering and Asterid evolution.</title>
        <authorList>
            <person name="Badouin H."/>
            <person name="Gouzy J."/>
            <person name="Grassa C.J."/>
            <person name="Murat F."/>
            <person name="Staton S.E."/>
            <person name="Cottret L."/>
            <person name="Lelandais-Briere C."/>
            <person name="Owens G.L."/>
            <person name="Carrere S."/>
            <person name="Mayjonade B."/>
            <person name="Legrand L."/>
            <person name="Gill N."/>
            <person name="Kane N.C."/>
            <person name="Bowers J.E."/>
            <person name="Hubner S."/>
            <person name="Bellec A."/>
            <person name="Berard A."/>
            <person name="Berges H."/>
            <person name="Blanchet N."/>
            <person name="Boniface M.C."/>
            <person name="Brunel D."/>
            <person name="Catrice O."/>
            <person name="Chaidir N."/>
            <person name="Claudel C."/>
            <person name="Donnadieu C."/>
            <person name="Faraut T."/>
            <person name="Fievet G."/>
            <person name="Helmstetter N."/>
            <person name="King M."/>
            <person name="Knapp S.J."/>
            <person name="Lai Z."/>
            <person name="Le Paslier M.C."/>
            <person name="Lippi Y."/>
            <person name="Lorenzon L."/>
            <person name="Mandel J.R."/>
            <person name="Marage G."/>
            <person name="Marchand G."/>
            <person name="Marquand E."/>
            <person name="Bret-Mestries E."/>
            <person name="Morien E."/>
            <person name="Nambeesan S."/>
            <person name="Nguyen T."/>
            <person name="Pegot-Espagnet P."/>
            <person name="Pouilly N."/>
            <person name="Raftis F."/>
            <person name="Sallet E."/>
            <person name="Schiex T."/>
            <person name="Thomas J."/>
            <person name="Vandecasteele C."/>
            <person name="Vares D."/>
            <person name="Vear F."/>
            <person name="Vautrin S."/>
            <person name="Crespi M."/>
            <person name="Mangin B."/>
            <person name="Burke J.M."/>
            <person name="Salse J."/>
            <person name="Munos S."/>
            <person name="Vincourt P."/>
            <person name="Rieseberg L.H."/>
            <person name="Langlade N.B."/>
        </authorList>
    </citation>
    <scope>NUCLEOTIDE SEQUENCE [LARGE SCALE GENOMIC DNA]</scope>
    <source>
        <strain evidence="12">cv. SF193</strain>
    </source>
</reference>
<evidence type="ECO:0000256" key="5">
    <source>
        <dbReference type="ARBA" id="ARBA00022840"/>
    </source>
</evidence>
<evidence type="ECO:0000259" key="9">
    <source>
        <dbReference type="Pfam" id="PF23559"/>
    </source>
</evidence>
<evidence type="ECO:0000256" key="2">
    <source>
        <dbReference type="ARBA" id="ARBA00022737"/>
    </source>
</evidence>
<dbReference type="Gene3D" id="1.10.8.430">
    <property type="entry name" value="Helical domain of apoptotic protease-activating factors"/>
    <property type="match status" value="1"/>
</dbReference>
<dbReference type="Gene3D" id="3.40.50.300">
    <property type="entry name" value="P-loop containing nucleotide triphosphate hydrolases"/>
    <property type="match status" value="1"/>
</dbReference>
<dbReference type="Gene3D" id="1.20.5.4130">
    <property type="match status" value="1"/>
</dbReference>
<feature type="domain" description="R13L1/DRL21-like LRR repeat region" evidence="10">
    <location>
        <begin position="696"/>
        <end position="821"/>
    </location>
</feature>
<dbReference type="InterPro" id="IPR041118">
    <property type="entry name" value="Rx_N"/>
</dbReference>
<dbReference type="GO" id="GO:0043531">
    <property type="term" value="F:ADP binding"/>
    <property type="evidence" value="ECO:0007669"/>
    <property type="project" value="InterPro"/>
</dbReference>
<dbReference type="InParanoid" id="A0A251SWY0"/>
<keyword evidence="6" id="KW-0732">Signal</keyword>
<evidence type="ECO:0000313" key="12">
    <source>
        <dbReference type="Proteomes" id="UP000215914"/>
    </source>
</evidence>
<keyword evidence="12" id="KW-1185">Reference proteome</keyword>
<keyword evidence="3" id="KW-0547">Nucleotide-binding</keyword>
<evidence type="ECO:0000313" key="11">
    <source>
        <dbReference type="EMBL" id="OTG03204.1"/>
    </source>
</evidence>
<dbReference type="InterPro" id="IPR032675">
    <property type="entry name" value="LRR_dom_sf"/>
</dbReference>
<dbReference type="InterPro" id="IPR056789">
    <property type="entry name" value="LRR_R13L1-DRL21"/>
</dbReference>
<protein>
    <submittedName>
        <fullName evidence="11">Putative NB-ARC</fullName>
    </submittedName>
</protein>
<dbReference type="InterPro" id="IPR042197">
    <property type="entry name" value="Apaf_helical"/>
</dbReference>
<dbReference type="SUPFAM" id="SSF52058">
    <property type="entry name" value="L domain-like"/>
    <property type="match status" value="1"/>
</dbReference>
<dbReference type="Proteomes" id="UP000215914">
    <property type="component" value="Chromosome 13"/>
</dbReference>
<dbReference type="SUPFAM" id="SSF52540">
    <property type="entry name" value="P-loop containing nucleoside triphosphate hydrolases"/>
    <property type="match status" value="1"/>
</dbReference>
<accession>A0A251SWY0</accession>
<dbReference type="InterPro" id="IPR058922">
    <property type="entry name" value="WHD_DRP"/>
</dbReference>
<dbReference type="FunFam" id="3.40.50.300:FF:001091">
    <property type="entry name" value="Probable disease resistance protein At1g61300"/>
    <property type="match status" value="1"/>
</dbReference>
<evidence type="ECO:0000256" key="1">
    <source>
        <dbReference type="ARBA" id="ARBA00022614"/>
    </source>
</evidence>
<dbReference type="AlphaFoldDB" id="A0A251SWY0"/>
<keyword evidence="4" id="KW-0611">Plant defense</keyword>
<dbReference type="PRINTS" id="PR00364">
    <property type="entry name" value="DISEASERSIST"/>
</dbReference>
<feature type="domain" description="Disease resistance protein winged helix" evidence="9">
    <location>
        <begin position="429"/>
        <end position="498"/>
    </location>
</feature>
<dbReference type="InterPro" id="IPR027417">
    <property type="entry name" value="P-loop_NTPase"/>
</dbReference>
<dbReference type="OMA" id="WDNISHI"/>
<feature type="domain" description="NB-ARC" evidence="7">
    <location>
        <begin position="172"/>
        <end position="341"/>
    </location>
</feature>
<name>A0A251SWY0_HELAN</name>
<evidence type="ECO:0000259" key="7">
    <source>
        <dbReference type="Pfam" id="PF00931"/>
    </source>
</evidence>
<dbReference type="PANTHER" id="PTHR36766">
    <property type="entry name" value="PLANT BROAD-SPECTRUM MILDEW RESISTANCE PROTEIN RPW8"/>
    <property type="match status" value="1"/>
</dbReference>
<evidence type="ECO:0000256" key="3">
    <source>
        <dbReference type="ARBA" id="ARBA00022741"/>
    </source>
</evidence>
<dbReference type="EMBL" id="CM007902">
    <property type="protein sequence ID" value="OTG03204.1"/>
    <property type="molecule type" value="Genomic_DNA"/>
</dbReference>
<organism evidence="11 12">
    <name type="scientific">Helianthus annuus</name>
    <name type="common">Common sunflower</name>
    <dbReference type="NCBI Taxonomy" id="4232"/>
    <lineage>
        <taxon>Eukaryota</taxon>
        <taxon>Viridiplantae</taxon>
        <taxon>Streptophyta</taxon>
        <taxon>Embryophyta</taxon>
        <taxon>Tracheophyta</taxon>
        <taxon>Spermatophyta</taxon>
        <taxon>Magnoliopsida</taxon>
        <taxon>eudicotyledons</taxon>
        <taxon>Gunneridae</taxon>
        <taxon>Pentapetalae</taxon>
        <taxon>asterids</taxon>
        <taxon>campanulids</taxon>
        <taxon>Asterales</taxon>
        <taxon>Asteraceae</taxon>
        <taxon>Asteroideae</taxon>
        <taxon>Heliantheae alliance</taxon>
        <taxon>Heliantheae</taxon>
        <taxon>Helianthus</taxon>
    </lineage>
</organism>
<dbReference type="InterPro" id="IPR002182">
    <property type="entry name" value="NB-ARC"/>
</dbReference>
<evidence type="ECO:0000256" key="4">
    <source>
        <dbReference type="ARBA" id="ARBA00022821"/>
    </source>
</evidence>
<feature type="domain" description="Disease resistance N-terminal" evidence="8">
    <location>
        <begin position="9"/>
        <end position="96"/>
    </location>
</feature>
<keyword evidence="2" id="KW-0677">Repeat</keyword>
<keyword evidence="5" id="KW-0067">ATP-binding</keyword>
<sequence length="982" mass="111515">MAELVLSAFLGVLFEKLASAALKSIALNKGVDAEIKKWQRSLNQIQGVLADASHKEITSPPVKRWLNDLQHLAYDIDDILDGWVTEAMQSESTHKSEGITNKVRKLIPTCCTSFTQKSNVHEKLDSISTKFQELLEEKANLGLKVEEEPMSKDKNRRLQTSMFDASSIVGRQTEKEALIHKLLDDESCGQNFSIVPIVGMGGVGKTTLARLLYNEKQVNGHFELKAWVCVSDDFDSFAISKVIFQSVTGENKDFADLNLLQVALTDHLREKRFLLVLDDVWSENCLDWETLVGPFHACARGSKIIMTTRKNQLLNKLGYNNLVQLESLSHDDAVSLIALYALGVNNFDSHLSLKQHGEGIVKKCNGLPLAVIAIGRLLRTKKGDEDSWKEVLDSEIWKKPVESEIVPALKLSYQDLSASLKQLFAYCSLFPKDFLFDKEELVLLWMAEGFLHHSTPSDSTKTRLGHESFDELFSRSFFQHAPNNESLFVMHDLMNDLATSVATEFFLRLDNEDQKNNRRKMLEKYRHMSFVREEFVAYKKFEAFQRAKSLRTFMATSVGVVESWRHFYLSDKILTDLLPELPLLRVLCLSQFYISEVPESIGTLRHLRYLSLSRTAIGNLPETICNLYNLQTLKLFGCNKLTKLPNNFLKLKNLRHLDVRDTPLLFRMLLRIGELKSLQITLSKIILESENEDEVSELKGYKNLCGKISIVGLEKVQNEIHAHKANFSEKRLSELELVWSDELYDSRNERLEKEVLNELKPCCDKLTQLKIRSYGGLEFPKWVADPLFLHLKHVTISGCKRCTSLPPLAQLPSLKELFIEGLYGVEVVAFELSGSSCAFPSLEVMSFEDMRGWKKWYGVVFPCLQKLKIKDCPNLVEVTIKTLPSLNVLEIDGCPYLVKLSLEALPSLNVMKLVRCDCGVLKSLVQVASAVSKLEIHNISGLNDVVWRGVLEHLGVVEELSIFRCNKIRHLWESKVVAKRGG</sequence>
<dbReference type="Pfam" id="PF18052">
    <property type="entry name" value="Rx_N"/>
    <property type="match status" value="1"/>
</dbReference>
<gene>
    <name evidence="11" type="ORF">HannXRQ_Chr13g0421521</name>
</gene>
<dbReference type="GO" id="GO:0006952">
    <property type="term" value="P:defense response"/>
    <property type="evidence" value="ECO:0007669"/>
    <property type="project" value="UniProtKB-KW"/>
</dbReference>
<feature type="signal peptide" evidence="6">
    <location>
        <begin position="1"/>
        <end position="20"/>
    </location>
</feature>
<proteinExistence type="predicted"/>